<keyword evidence="2" id="KW-0378">Hydrolase</keyword>
<dbReference type="PATRIC" id="fig|768679.9.peg.1538"/>
<evidence type="ECO:0000259" key="1">
    <source>
        <dbReference type="Pfam" id="PF01965"/>
    </source>
</evidence>
<evidence type="ECO:0000313" key="3">
    <source>
        <dbReference type="Proteomes" id="UP000002654"/>
    </source>
</evidence>
<dbReference type="EC" id="3.4.-.-" evidence="2"/>
<keyword evidence="3" id="KW-1185">Reference proteome</keyword>
<dbReference type="InterPro" id="IPR029062">
    <property type="entry name" value="Class_I_gatase-like"/>
</dbReference>
<dbReference type="GeneID" id="11262398"/>
<dbReference type="STRING" id="768679.TTX_1519"/>
<proteinExistence type="predicted"/>
<dbReference type="KEGG" id="ttn:TTX_1519"/>
<dbReference type="GO" id="GO:0008233">
    <property type="term" value="F:peptidase activity"/>
    <property type="evidence" value="ECO:0007669"/>
    <property type="project" value="UniProtKB-KW"/>
</dbReference>
<dbReference type="InterPro" id="IPR002818">
    <property type="entry name" value="DJ-1/PfpI"/>
</dbReference>
<dbReference type="eggNOG" id="arCOG00769">
    <property type="taxonomic scope" value="Archaea"/>
</dbReference>
<accession>G4RKQ1</accession>
<gene>
    <name evidence="2" type="primary">pfpI</name>
    <name evidence="2" type="ordered locus">TTX_1519</name>
</gene>
<evidence type="ECO:0000313" key="2">
    <source>
        <dbReference type="EMBL" id="CCC82146.1"/>
    </source>
</evidence>
<dbReference type="GO" id="GO:0006508">
    <property type="term" value="P:proteolysis"/>
    <property type="evidence" value="ECO:0007669"/>
    <property type="project" value="UniProtKB-KW"/>
</dbReference>
<dbReference type="Pfam" id="PF01965">
    <property type="entry name" value="DJ-1_PfpI"/>
    <property type="match status" value="1"/>
</dbReference>
<dbReference type="AlphaFoldDB" id="G4RKQ1"/>
<keyword evidence="2" id="KW-0645">Protease</keyword>
<dbReference type="HOGENOM" id="CLU_1536745_0_0_2"/>
<name>G4RKQ1_THETK</name>
<sequence>MTKGFIHVIDDAGGEYVALRSLLRSGGIESSTAVSTRDQNINYDIDINKIDDIDQITKNYDLYIMVGGFKTFYYVVNKKAPNRRLDAPVDFERVNQIVTSFVKAGATIVAPLATPGYLARIGLLKGYQATVYPVTELIKALREGGAIFKNEIIVKDKSIITIKDIRKLEYKLFIQNLREIS</sequence>
<dbReference type="PaxDb" id="768679-TTX_1519"/>
<organism evidence="2 3">
    <name type="scientific">Thermoproteus tenax (strain ATCC 35583 / DSM 2078 / JCM 9277 / NBRC 100435 / Kra 1)</name>
    <dbReference type="NCBI Taxonomy" id="768679"/>
    <lineage>
        <taxon>Archaea</taxon>
        <taxon>Thermoproteota</taxon>
        <taxon>Thermoprotei</taxon>
        <taxon>Thermoproteales</taxon>
        <taxon>Thermoproteaceae</taxon>
        <taxon>Thermoproteus</taxon>
    </lineage>
</organism>
<feature type="domain" description="DJ-1/PfpI" evidence="1">
    <location>
        <begin position="15"/>
        <end position="164"/>
    </location>
</feature>
<reference evidence="2 3" key="1">
    <citation type="journal article" date="2011" name="PLoS ONE">
        <title>The complete genome sequence of Thermoproteus tenax: a physiologically versatile member of the Crenarchaeota.</title>
        <authorList>
            <person name="Siebers B."/>
            <person name="Zaparty M."/>
            <person name="Raddatz G."/>
            <person name="Tjaden B."/>
            <person name="Albers S.V."/>
            <person name="Bell S.D."/>
            <person name="Blombach F."/>
            <person name="Kletzin A."/>
            <person name="Kyrpides N."/>
            <person name="Lanz C."/>
            <person name="Plagens A."/>
            <person name="Rampp M."/>
            <person name="Rosinus A."/>
            <person name="von Jan M."/>
            <person name="Makarova K.S."/>
            <person name="Klenk H.P."/>
            <person name="Schuster S.C."/>
            <person name="Hensel R."/>
        </authorList>
    </citation>
    <scope>NUCLEOTIDE SEQUENCE [LARGE SCALE GENOMIC DNA]</scope>
    <source>
        <strain evidence="3">ATCC 35583 / DSM 2078 / JCM 9277 / NBRC 100435 / Kra 1</strain>
    </source>
</reference>
<dbReference type="RefSeq" id="WP_014127400.1">
    <property type="nucleotide sequence ID" value="NC_016070.1"/>
</dbReference>
<dbReference type="EMBL" id="FN869859">
    <property type="protein sequence ID" value="CCC82146.1"/>
    <property type="molecule type" value="Genomic_DNA"/>
</dbReference>
<dbReference type="Gene3D" id="3.40.50.880">
    <property type="match status" value="1"/>
</dbReference>
<dbReference type="Proteomes" id="UP000002654">
    <property type="component" value="Chromosome"/>
</dbReference>
<dbReference type="OrthoDB" id="26509at2157"/>
<protein>
    <submittedName>
        <fullName evidence="2">Intracellular protease/amidase (ThiJ family)</fullName>
        <ecNumber evidence="2">3.4.-.-</ecNumber>
    </submittedName>
</protein>
<dbReference type="SUPFAM" id="SSF52317">
    <property type="entry name" value="Class I glutamine amidotransferase-like"/>
    <property type="match status" value="1"/>
</dbReference>